<dbReference type="Proteomes" id="UP000178951">
    <property type="component" value="Unassembled WGS sequence"/>
</dbReference>
<sequence length="481" mass="53577">MKLGQARQIVDYSARRLRGLPPSPFAHIQDQFRQLFTSPSRVAAYRQAFAAYREVFDANNSGDLSRWMKKGVAYFEKKLRFAQGLRQLVAGDAPTMTQLYKAAHDNPAIVMGDERIEAALNLAGLHGIEGNILTMLFLYTGHDGAHTAPGAITVYGFQDLDLFMPLREHYRDPVPGFVLGRFRDFVATLDEYFDYYEHLPEMGEAFFTPRDELSHLSQMRGDEIEGFAAMIGRAFALRFLGTMFNVTTQPVSQPIDRHTLEIAVDPALREMCLPRYLLAPKLVGGMKNFIRIVWVRERNKFRHDENDPERGLALFKIARGEPVDSPVHMKISAQVVDRHTWELRISDDGKGVLVNELFQPLVKAIEQFPGAVAPALARAALAWQAGNPYAFNDIPLGDLLESVYHFGVSTGTGSKGSGIGLWGSLMMLFKLGAKLRVGITPGTGGFFESVILPMNLGVSPEQVARSARLFWHGGHLRQVGG</sequence>
<dbReference type="AlphaFoldDB" id="A0A1F4TUD3"/>
<organism evidence="1 2">
    <name type="scientific">candidate division WOR-1 bacterium RIFOXYB2_FULL_48_7</name>
    <dbReference type="NCBI Taxonomy" id="1802583"/>
    <lineage>
        <taxon>Bacteria</taxon>
        <taxon>Bacillati</taxon>
        <taxon>Saganbacteria</taxon>
    </lineage>
</organism>
<evidence type="ECO:0000313" key="2">
    <source>
        <dbReference type="Proteomes" id="UP000178951"/>
    </source>
</evidence>
<reference evidence="1 2" key="1">
    <citation type="journal article" date="2016" name="Nat. Commun.">
        <title>Thousands of microbial genomes shed light on interconnected biogeochemical processes in an aquifer system.</title>
        <authorList>
            <person name="Anantharaman K."/>
            <person name="Brown C.T."/>
            <person name="Hug L.A."/>
            <person name="Sharon I."/>
            <person name="Castelle C.J."/>
            <person name="Probst A.J."/>
            <person name="Thomas B.C."/>
            <person name="Singh A."/>
            <person name="Wilkins M.J."/>
            <person name="Karaoz U."/>
            <person name="Brodie E.L."/>
            <person name="Williams K.H."/>
            <person name="Hubbard S.S."/>
            <person name="Banfield J.F."/>
        </authorList>
    </citation>
    <scope>NUCLEOTIDE SEQUENCE [LARGE SCALE GENOMIC DNA]</scope>
</reference>
<accession>A0A1F4TUD3</accession>
<evidence type="ECO:0000313" key="1">
    <source>
        <dbReference type="EMBL" id="OGC35663.1"/>
    </source>
</evidence>
<gene>
    <name evidence="1" type="ORF">A2311_00885</name>
</gene>
<protein>
    <submittedName>
        <fullName evidence="1">Uncharacterized protein</fullName>
    </submittedName>
</protein>
<comment type="caution">
    <text evidence="1">The sequence shown here is derived from an EMBL/GenBank/DDBJ whole genome shotgun (WGS) entry which is preliminary data.</text>
</comment>
<proteinExistence type="predicted"/>
<name>A0A1F4TUD3_UNCSA</name>
<dbReference type="EMBL" id="MEUF01000022">
    <property type="protein sequence ID" value="OGC35663.1"/>
    <property type="molecule type" value="Genomic_DNA"/>
</dbReference>
<dbReference type="STRING" id="1802583.A2311_00885"/>